<dbReference type="OrthoDB" id="425014at2759"/>
<gene>
    <name evidence="2" type="ORF">SSLN_LOCUS8972</name>
</gene>
<feature type="compositionally biased region" description="Pro residues" evidence="1">
    <location>
        <begin position="253"/>
        <end position="273"/>
    </location>
</feature>
<reference evidence="2 3" key="2">
    <citation type="submission" date="2018-11" db="EMBL/GenBank/DDBJ databases">
        <authorList>
            <consortium name="Pathogen Informatics"/>
        </authorList>
    </citation>
    <scope>NUCLEOTIDE SEQUENCE [LARGE SCALE GENOMIC DNA]</scope>
    <source>
        <strain evidence="2 3">NST_G2</strain>
    </source>
</reference>
<accession>A0A183SXM4</accession>
<dbReference type="AlphaFoldDB" id="A0A183SXM4"/>
<evidence type="ECO:0000313" key="2">
    <source>
        <dbReference type="EMBL" id="VDL95357.1"/>
    </source>
</evidence>
<dbReference type="Proteomes" id="UP000275846">
    <property type="component" value="Unassembled WGS sequence"/>
</dbReference>
<dbReference type="WBParaSite" id="SSLN_0000931601-mRNA-1">
    <property type="protein sequence ID" value="SSLN_0000931601-mRNA-1"/>
    <property type="gene ID" value="SSLN_0000931601"/>
</dbReference>
<proteinExistence type="predicted"/>
<evidence type="ECO:0000313" key="3">
    <source>
        <dbReference type="Proteomes" id="UP000275846"/>
    </source>
</evidence>
<dbReference type="PANTHER" id="PTHR47027">
    <property type="entry name" value="REVERSE TRANSCRIPTASE DOMAIN-CONTAINING PROTEIN"/>
    <property type="match status" value="1"/>
</dbReference>
<feature type="region of interest" description="Disordered" evidence="1">
    <location>
        <begin position="253"/>
        <end position="280"/>
    </location>
</feature>
<reference evidence="4" key="1">
    <citation type="submission" date="2016-06" db="UniProtKB">
        <authorList>
            <consortium name="WormBaseParasite"/>
        </authorList>
    </citation>
    <scope>IDENTIFICATION</scope>
</reference>
<evidence type="ECO:0000256" key="1">
    <source>
        <dbReference type="SAM" id="MobiDB-lite"/>
    </source>
</evidence>
<sequence length="317" mass="36107">MMTRVTDNGIVYEAFAVTVFFSRMFSAMLMDAYRDERPGIRITYGTDAHLFNSQRMHAPTRVSMTTVHELLFADDCVTEEDVQRSTDLFAVGCANQYSQSGGHATTASQRRIQCSSNQGQQRSTKHVENFAYLGSTLSCNTRIDDEFAKQISKASQAFGRLQASVWNPHGKHLNNKLKIYKAAERLAPKSRSPDHHRQCSSHASVPTLPTNFPRESAWFDTFRRNTTTIRQHELLRQRISLLPTLLLTPRCRPPPPPVIPLPMPRQPRYPAPSPDRDHRTDYSDDHHWRYLFQSHHSPHAIGQLANSLRHSFGIGSL</sequence>
<dbReference type="EMBL" id="UYSU01034957">
    <property type="protein sequence ID" value="VDL95357.1"/>
    <property type="molecule type" value="Genomic_DNA"/>
</dbReference>
<name>A0A183SXM4_SCHSO</name>
<keyword evidence="3" id="KW-1185">Reference proteome</keyword>
<organism evidence="4">
    <name type="scientific">Schistocephalus solidus</name>
    <name type="common">Tapeworm</name>
    <dbReference type="NCBI Taxonomy" id="70667"/>
    <lineage>
        <taxon>Eukaryota</taxon>
        <taxon>Metazoa</taxon>
        <taxon>Spiralia</taxon>
        <taxon>Lophotrochozoa</taxon>
        <taxon>Platyhelminthes</taxon>
        <taxon>Cestoda</taxon>
        <taxon>Eucestoda</taxon>
        <taxon>Diphyllobothriidea</taxon>
        <taxon>Diphyllobothriidae</taxon>
        <taxon>Schistocephalus</taxon>
    </lineage>
</organism>
<dbReference type="PANTHER" id="PTHR47027:SF26">
    <property type="entry name" value="REVERSE TRANSCRIPTASE DOMAIN-CONTAINING PROTEIN"/>
    <property type="match status" value="1"/>
</dbReference>
<protein>
    <submittedName>
        <fullName evidence="4">Reverse transcriptase domain-containing protein</fullName>
    </submittedName>
</protein>
<evidence type="ECO:0000313" key="4">
    <source>
        <dbReference type="WBParaSite" id="SSLN_0000931601-mRNA-1"/>
    </source>
</evidence>